<sequence>MGYQKFLQVAGGSPCIGIACLLRFVLCATVRKLQKPSENNDLSQEEFLANEDFTCSSSTCSTRNAMC</sequence>
<gene>
    <name evidence="2" type="ORF">Y1Q_0005332</name>
</gene>
<reference evidence="2 3" key="1">
    <citation type="journal article" date="2012" name="Genome Biol.">
        <title>Sequencing three crocodilian genomes to illuminate the evolution of archosaurs and amniotes.</title>
        <authorList>
            <person name="St John J.A."/>
            <person name="Braun E.L."/>
            <person name="Isberg S.R."/>
            <person name="Miles L.G."/>
            <person name="Chong A.Y."/>
            <person name="Gongora J."/>
            <person name="Dalzell P."/>
            <person name="Moran C."/>
            <person name="Bed'hom B."/>
            <person name="Abzhanov A."/>
            <person name="Burgess S.C."/>
            <person name="Cooksey A.M."/>
            <person name="Castoe T.A."/>
            <person name="Crawford N.G."/>
            <person name="Densmore L.D."/>
            <person name="Drew J.C."/>
            <person name="Edwards S.V."/>
            <person name="Faircloth B.C."/>
            <person name="Fujita M.K."/>
            <person name="Greenwold M.J."/>
            <person name="Hoffmann F.G."/>
            <person name="Howard J.M."/>
            <person name="Iguchi T."/>
            <person name="Janes D.E."/>
            <person name="Khan S.Y."/>
            <person name="Kohno S."/>
            <person name="de Koning A.J."/>
            <person name="Lance S.L."/>
            <person name="McCarthy F.M."/>
            <person name="McCormack J.E."/>
            <person name="Merchant M.E."/>
            <person name="Peterson D.G."/>
            <person name="Pollock D.D."/>
            <person name="Pourmand N."/>
            <person name="Raney B.J."/>
            <person name="Roessler K.A."/>
            <person name="Sanford J.R."/>
            <person name="Sawyer R.H."/>
            <person name="Schmidt C.J."/>
            <person name="Triplett E.W."/>
            <person name="Tuberville T.D."/>
            <person name="Venegas-Anaya M."/>
            <person name="Howard J.T."/>
            <person name="Jarvis E.D."/>
            <person name="Guillette L.J.Jr."/>
            <person name="Glenn T.C."/>
            <person name="Green R.E."/>
            <person name="Ray D.A."/>
        </authorList>
    </citation>
    <scope>NUCLEOTIDE SEQUENCE [LARGE SCALE GENOMIC DNA]</scope>
    <source>
        <strain evidence="2">KSC_2009_1</strain>
    </source>
</reference>
<name>A0A151MVK4_ALLMI</name>
<evidence type="ECO:0000313" key="2">
    <source>
        <dbReference type="EMBL" id="KYO28532.1"/>
    </source>
</evidence>
<proteinExistence type="predicted"/>
<dbReference type="PROSITE" id="PS51257">
    <property type="entry name" value="PROKAR_LIPOPROTEIN"/>
    <property type="match status" value="1"/>
</dbReference>
<organism evidence="2 3">
    <name type="scientific">Alligator mississippiensis</name>
    <name type="common">American alligator</name>
    <dbReference type="NCBI Taxonomy" id="8496"/>
    <lineage>
        <taxon>Eukaryota</taxon>
        <taxon>Metazoa</taxon>
        <taxon>Chordata</taxon>
        <taxon>Craniata</taxon>
        <taxon>Vertebrata</taxon>
        <taxon>Euteleostomi</taxon>
        <taxon>Archelosauria</taxon>
        <taxon>Archosauria</taxon>
        <taxon>Crocodylia</taxon>
        <taxon>Alligatoridae</taxon>
        <taxon>Alligatorinae</taxon>
        <taxon>Alligator</taxon>
    </lineage>
</organism>
<keyword evidence="1" id="KW-0812">Transmembrane</keyword>
<dbReference type="AlphaFoldDB" id="A0A151MVK4"/>
<feature type="transmembrane region" description="Helical" evidence="1">
    <location>
        <begin position="6"/>
        <end position="26"/>
    </location>
</feature>
<accession>A0A151MVK4</accession>
<evidence type="ECO:0000256" key="1">
    <source>
        <dbReference type="SAM" id="Phobius"/>
    </source>
</evidence>
<keyword evidence="1" id="KW-1133">Transmembrane helix</keyword>
<dbReference type="EMBL" id="AKHW03004889">
    <property type="protein sequence ID" value="KYO28532.1"/>
    <property type="molecule type" value="Genomic_DNA"/>
</dbReference>
<dbReference type="Proteomes" id="UP000050525">
    <property type="component" value="Unassembled WGS sequence"/>
</dbReference>
<evidence type="ECO:0000313" key="3">
    <source>
        <dbReference type="Proteomes" id="UP000050525"/>
    </source>
</evidence>
<protein>
    <submittedName>
        <fullName evidence="2">Uncharacterized protein</fullName>
    </submittedName>
</protein>
<keyword evidence="1" id="KW-0472">Membrane</keyword>
<keyword evidence="3" id="KW-1185">Reference proteome</keyword>
<comment type="caution">
    <text evidence="2">The sequence shown here is derived from an EMBL/GenBank/DDBJ whole genome shotgun (WGS) entry which is preliminary data.</text>
</comment>